<keyword evidence="3" id="KW-1185">Reference proteome</keyword>
<evidence type="ECO:0000256" key="1">
    <source>
        <dbReference type="SAM" id="MobiDB-lite"/>
    </source>
</evidence>
<dbReference type="AlphaFoldDB" id="S8F3P3"/>
<reference evidence="2 3" key="1">
    <citation type="journal article" date="2012" name="Science">
        <title>The Paleozoic origin of enzymatic lignin decomposition reconstructed from 31 fungal genomes.</title>
        <authorList>
            <person name="Floudas D."/>
            <person name="Binder M."/>
            <person name="Riley R."/>
            <person name="Barry K."/>
            <person name="Blanchette R.A."/>
            <person name="Henrissat B."/>
            <person name="Martinez A.T."/>
            <person name="Otillar R."/>
            <person name="Spatafora J.W."/>
            <person name="Yadav J.S."/>
            <person name="Aerts A."/>
            <person name="Benoit I."/>
            <person name="Boyd A."/>
            <person name="Carlson A."/>
            <person name="Copeland A."/>
            <person name="Coutinho P.M."/>
            <person name="de Vries R.P."/>
            <person name="Ferreira P."/>
            <person name="Findley K."/>
            <person name="Foster B."/>
            <person name="Gaskell J."/>
            <person name="Glotzer D."/>
            <person name="Gorecki P."/>
            <person name="Heitman J."/>
            <person name="Hesse C."/>
            <person name="Hori C."/>
            <person name="Igarashi K."/>
            <person name="Jurgens J.A."/>
            <person name="Kallen N."/>
            <person name="Kersten P."/>
            <person name="Kohler A."/>
            <person name="Kuees U."/>
            <person name="Kumar T.K.A."/>
            <person name="Kuo A."/>
            <person name="LaButti K."/>
            <person name="Larrondo L.F."/>
            <person name="Lindquist E."/>
            <person name="Ling A."/>
            <person name="Lombard V."/>
            <person name="Lucas S."/>
            <person name="Lundell T."/>
            <person name="Martin R."/>
            <person name="McLaughlin D.J."/>
            <person name="Morgenstern I."/>
            <person name="Morin E."/>
            <person name="Murat C."/>
            <person name="Nagy L.G."/>
            <person name="Nolan M."/>
            <person name="Ohm R.A."/>
            <person name="Patyshakuliyeva A."/>
            <person name="Rokas A."/>
            <person name="Ruiz-Duenas F.J."/>
            <person name="Sabat G."/>
            <person name="Salamov A."/>
            <person name="Samejima M."/>
            <person name="Schmutz J."/>
            <person name="Slot J.C."/>
            <person name="St John F."/>
            <person name="Stenlid J."/>
            <person name="Sun H."/>
            <person name="Sun S."/>
            <person name="Syed K."/>
            <person name="Tsang A."/>
            <person name="Wiebenga A."/>
            <person name="Young D."/>
            <person name="Pisabarro A."/>
            <person name="Eastwood D.C."/>
            <person name="Martin F."/>
            <person name="Cullen D."/>
            <person name="Grigoriev I.V."/>
            <person name="Hibbett D.S."/>
        </authorList>
    </citation>
    <scope>NUCLEOTIDE SEQUENCE</scope>
    <source>
        <strain evidence="3">FP-58527</strain>
    </source>
</reference>
<feature type="compositionally biased region" description="Basic and acidic residues" evidence="1">
    <location>
        <begin position="111"/>
        <end position="126"/>
    </location>
</feature>
<feature type="compositionally biased region" description="Polar residues" evidence="1">
    <location>
        <begin position="22"/>
        <end position="31"/>
    </location>
</feature>
<name>S8F3P3_FOMSC</name>
<dbReference type="Proteomes" id="UP000015241">
    <property type="component" value="Unassembled WGS sequence"/>
</dbReference>
<dbReference type="InParanoid" id="S8F3P3"/>
<gene>
    <name evidence="2" type="ORF">FOMPIDRAFT_1026493</name>
</gene>
<dbReference type="HOGENOM" id="CLU_1981635_0_0_1"/>
<feature type="region of interest" description="Disordered" evidence="1">
    <location>
        <begin position="1"/>
        <end position="55"/>
    </location>
</feature>
<feature type="compositionally biased region" description="Basic and acidic residues" evidence="1">
    <location>
        <begin position="10"/>
        <end position="20"/>
    </location>
</feature>
<evidence type="ECO:0000313" key="2">
    <source>
        <dbReference type="EMBL" id="EPS93569.1"/>
    </source>
</evidence>
<evidence type="ECO:0000313" key="3">
    <source>
        <dbReference type="Proteomes" id="UP000015241"/>
    </source>
</evidence>
<protein>
    <submittedName>
        <fullName evidence="2">Uncharacterized protein</fullName>
    </submittedName>
</protein>
<sequence>MANIPCSHAHWHEQPSDDLRSPNPSSATSAGLSPMTEEEGEEDCDQVETSLARSPARSFVRLPARSLVCPLVRPLICLSPRPLACPLVWSLTRPLAHSPVPTIRAGQPYPWREDCHDKSSGWTSKE</sequence>
<proteinExistence type="predicted"/>
<feature type="region of interest" description="Disordered" evidence="1">
    <location>
        <begin position="102"/>
        <end position="126"/>
    </location>
</feature>
<organism evidence="2 3">
    <name type="scientific">Fomitopsis schrenkii</name>
    <name type="common">Brown rot fungus</name>
    <dbReference type="NCBI Taxonomy" id="2126942"/>
    <lineage>
        <taxon>Eukaryota</taxon>
        <taxon>Fungi</taxon>
        <taxon>Dikarya</taxon>
        <taxon>Basidiomycota</taxon>
        <taxon>Agaricomycotina</taxon>
        <taxon>Agaricomycetes</taxon>
        <taxon>Polyporales</taxon>
        <taxon>Fomitopsis</taxon>
    </lineage>
</organism>
<feature type="compositionally biased region" description="Acidic residues" evidence="1">
    <location>
        <begin position="36"/>
        <end position="46"/>
    </location>
</feature>
<dbReference type="EMBL" id="KE504268">
    <property type="protein sequence ID" value="EPS93569.1"/>
    <property type="molecule type" value="Genomic_DNA"/>
</dbReference>
<accession>S8F3P3</accession>